<dbReference type="Proteomes" id="UP000247498">
    <property type="component" value="Unassembled WGS sequence"/>
</dbReference>
<dbReference type="PANTHER" id="PTHR31686">
    <property type="match status" value="1"/>
</dbReference>
<feature type="transmembrane region" description="Helical" evidence="9">
    <location>
        <begin position="284"/>
        <end position="304"/>
    </location>
</feature>
<proteinExistence type="inferred from homology"/>
<feature type="transmembrane region" description="Helical" evidence="9">
    <location>
        <begin position="383"/>
        <end position="404"/>
    </location>
</feature>
<dbReference type="PANTHER" id="PTHR31686:SF1">
    <property type="entry name" value="SULFITE EFFLUX PUMP SSU1"/>
    <property type="match status" value="1"/>
</dbReference>
<keyword evidence="4" id="KW-1003">Cell membrane</keyword>
<dbReference type="GO" id="GO:0005886">
    <property type="term" value="C:plasma membrane"/>
    <property type="evidence" value="ECO:0007669"/>
    <property type="project" value="UniProtKB-SubCell"/>
</dbReference>
<sequence>MASTSPKAAPVPEPALARRHIRTSARNSSSSTSLTSPQQQQQQQQQLAARMFREFTPSWFTVCMGTGAFALAWAGFPWPFRGRAEIALAIWCLNVLCFLFFSVLMLGRLLVFRDTVGPLMRHPTEPLFLGAIPMAFAVISNGFVQLVGPRLPIHSVLVTAAALWYVNLPATLASSLLFPFYIITRHHHAPGSMTALWLLPIVPSNVAAGAAGVVASAHAQAAREMVGFDPSSHRQLLASVTVLGSMLWSYGLLLTLSVTTVYWHRLMMHRLPPAAQLVSSFLPVGAISMCGFGALGLSNVALYVLPDQSTELRQLESFLPPAGFAVALALWSYAFWWFVVAIASVADNLRSMRFNLGWWGATFPTGVFAILTTRLAAVLDLHALRAIAACLIAFLAVVWILVAAQTAKKGWEGHLFHAPCLHTYKQAVAEAAATAAAGAGAGGAGGGGGAAGSATSGAGSAGGGAPGELLLARIRSEHLCVDPGLAGMRDTDGDDGEAGGSSFGGSFVVAGGASGDPPAFFSRRARGGSGGGGGGGSNGGCGGFSGGLSSGGGGGQAAAPAGEAAV</sequence>
<comment type="caution">
    <text evidence="10">The sequence shown here is derived from an EMBL/GenBank/DDBJ whole genome shotgun (WGS) entry which is preliminary data.</text>
</comment>
<feature type="transmembrane region" description="Helical" evidence="9">
    <location>
        <begin position="59"/>
        <end position="80"/>
    </location>
</feature>
<dbReference type="InterPro" id="IPR004695">
    <property type="entry name" value="SLAC1/Mae1/Ssu1/TehA"/>
</dbReference>
<name>A0A2V0P892_9CHLO</name>
<evidence type="ECO:0000256" key="4">
    <source>
        <dbReference type="ARBA" id="ARBA00022475"/>
    </source>
</evidence>
<feature type="transmembrane region" description="Helical" evidence="9">
    <location>
        <begin position="86"/>
        <end position="106"/>
    </location>
</feature>
<dbReference type="Gene3D" id="1.50.10.150">
    <property type="entry name" value="Voltage-dependent anion channel"/>
    <property type="match status" value="1"/>
</dbReference>
<evidence type="ECO:0000256" key="2">
    <source>
        <dbReference type="ARBA" id="ARBA00008566"/>
    </source>
</evidence>
<feature type="transmembrane region" description="Helical" evidence="9">
    <location>
        <begin position="127"/>
        <end position="144"/>
    </location>
</feature>
<evidence type="ECO:0000313" key="11">
    <source>
        <dbReference type="Proteomes" id="UP000247498"/>
    </source>
</evidence>
<reference evidence="10 11" key="1">
    <citation type="journal article" date="2018" name="Sci. Rep.">
        <title>Raphidocelis subcapitata (=Pseudokirchneriella subcapitata) provides an insight into genome evolution and environmental adaptations in the Sphaeropleales.</title>
        <authorList>
            <person name="Suzuki S."/>
            <person name="Yamaguchi H."/>
            <person name="Nakajima N."/>
            <person name="Kawachi M."/>
        </authorList>
    </citation>
    <scope>NUCLEOTIDE SEQUENCE [LARGE SCALE GENOMIC DNA]</scope>
    <source>
        <strain evidence="10 11">NIES-35</strain>
    </source>
</reference>
<dbReference type="InterPro" id="IPR038665">
    <property type="entry name" value="Voltage-dep_anion_channel_sf"/>
</dbReference>
<dbReference type="Pfam" id="PF03595">
    <property type="entry name" value="SLAC1"/>
    <property type="match status" value="1"/>
</dbReference>
<dbReference type="InParanoid" id="A0A2V0P892"/>
<dbReference type="GO" id="GO:0000319">
    <property type="term" value="F:sulfite transmembrane transporter activity"/>
    <property type="evidence" value="ECO:0007669"/>
    <property type="project" value="TreeGrafter"/>
</dbReference>
<evidence type="ECO:0000313" key="10">
    <source>
        <dbReference type="EMBL" id="GBF94080.1"/>
    </source>
</evidence>
<dbReference type="AlphaFoldDB" id="A0A2V0P892"/>
<organism evidence="10 11">
    <name type="scientific">Raphidocelis subcapitata</name>
    <dbReference type="NCBI Taxonomy" id="307507"/>
    <lineage>
        <taxon>Eukaryota</taxon>
        <taxon>Viridiplantae</taxon>
        <taxon>Chlorophyta</taxon>
        <taxon>core chlorophytes</taxon>
        <taxon>Chlorophyceae</taxon>
        <taxon>CS clade</taxon>
        <taxon>Sphaeropleales</taxon>
        <taxon>Selenastraceae</taxon>
        <taxon>Raphidocelis</taxon>
    </lineage>
</organism>
<evidence type="ECO:0000256" key="3">
    <source>
        <dbReference type="ARBA" id="ARBA00022448"/>
    </source>
</evidence>
<accession>A0A2V0P892</accession>
<dbReference type="OrthoDB" id="546370at2759"/>
<keyword evidence="5 9" id="KW-0812">Transmembrane</keyword>
<feature type="transmembrane region" description="Helical" evidence="9">
    <location>
        <begin position="195"/>
        <end position="216"/>
    </location>
</feature>
<dbReference type="InterPro" id="IPR051629">
    <property type="entry name" value="Sulfite_efflux_TDT"/>
</dbReference>
<feature type="compositionally biased region" description="Low complexity" evidence="8">
    <location>
        <begin position="28"/>
        <end position="40"/>
    </location>
</feature>
<evidence type="ECO:0000256" key="9">
    <source>
        <dbReference type="SAM" id="Phobius"/>
    </source>
</evidence>
<keyword evidence="11" id="KW-1185">Reference proteome</keyword>
<feature type="region of interest" description="Disordered" evidence="8">
    <location>
        <begin position="1"/>
        <end position="40"/>
    </location>
</feature>
<comment type="subcellular location">
    <subcellularLocation>
        <location evidence="1">Cell membrane</location>
        <topology evidence="1">Multi-pass membrane protein</topology>
    </subcellularLocation>
</comment>
<gene>
    <name evidence="10" type="ORF">Rsub_07348</name>
</gene>
<evidence type="ECO:0000256" key="7">
    <source>
        <dbReference type="ARBA" id="ARBA00023136"/>
    </source>
</evidence>
<dbReference type="EMBL" id="BDRX01000047">
    <property type="protein sequence ID" value="GBF94080.1"/>
    <property type="molecule type" value="Genomic_DNA"/>
</dbReference>
<feature type="transmembrane region" description="Helical" evidence="9">
    <location>
        <begin position="358"/>
        <end position="377"/>
    </location>
</feature>
<evidence type="ECO:0000256" key="8">
    <source>
        <dbReference type="SAM" id="MobiDB-lite"/>
    </source>
</evidence>
<feature type="transmembrane region" description="Helical" evidence="9">
    <location>
        <begin position="324"/>
        <end position="346"/>
    </location>
</feature>
<keyword evidence="7 9" id="KW-0472">Membrane</keyword>
<comment type="similarity">
    <text evidence="2">Belongs to the tellurite-resistance/dicarboxylate transporter (TDT) family.</text>
</comment>
<evidence type="ECO:0000256" key="5">
    <source>
        <dbReference type="ARBA" id="ARBA00022692"/>
    </source>
</evidence>
<keyword evidence="6 9" id="KW-1133">Transmembrane helix</keyword>
<evidence type="ECO:0008006" key="12">
    <source>
        <dbReference type="Google" id="ProtNLM"/>
    </source>
</evidence>
<feature type="transmembrane region" description="Helical" evidence="9">
    <location>
        <begin position="236"/>
        <end position="263"/>
    </location>
</feature>
<evidence type="ECO:0000256" key="1">
    <source>
        <dbReference type="ARBA" id="ARBA00004651"/>
    </source>
</evidence>
<keyword evidence="3" id="KW-0813">Transport</keyword>
<evidence type="ECO:0000256" key="6">
    <source>
        <dbReference type="ARBA" id="ARBA00022989"/>
    </source>
</evidence>
<protein>
    <recommendedName>
        <fullName evidence="12">C4-dicarboxylate transporter malic acid transport</fullName>
    </recommendedName>
</protein>
<feature type="transmembrane region" description="Helical" evidence="9">
    <location>
        <begin position="164"/>
        <end position="183"/>
    </location>
</feature>